<feature type="transmembrane region" description="Helical" evidence="1">
    <location>
        <begin position="107"/>
        <end position="127"/>
    </location>
</feature>
<organism evidence="2 3">
    <name type="scientific">Leishmania tarentolae</name>
    <name type="common">Sauroleishmania tarentolae</name>
    <dbReference type="NCBI Taxonomy" id="5689"/>
    <lineage>
        <taxon>Eukaryota</taxon>
        <taxon>Discoba</taxon>
        <taxon>Euglenozoa</taxon>
        <taxon>Kinetoplastea</taxon>
        <taxon>Metakinetoplastina</taxon>
        <taxon>Trypanosomatida</taxon>
        <taxon>Trypanosomatidae</taxon>
        <taxon>Leishmaniinae</taxon>
        <taxon>Leishmania</taxon>
        <taxon>lizard Leishmania</taxon>
    </lineage>
</organism>
<protein>
    <submittedName>
        <fullName evidence="2">Amastin-like protein</fullName>
    </submittedName>
</protein>
<dbReference type="AlphaFoldDB" id="A0A640KRG9"/>
<dbReference type="PANTHER" id="PTHR33297">
    <property type="entry name" value="AMASTIN-LIKE SURFACE PROTEIN-LIKE PROTEIN-RELATED"/>
    <property type="match status" value="1"/>
</dbReference>
<comment type="caution">
    <text evidence="2">The sequence shown here is derived from an EMBL/GenBank/DDBJ whole genome shotgun (WGS) entry which is preliminary data.</text>
</comment>
<sequence>MGCIGGLLFGILQFAALLFTFVGTPLAMFMPQSENPVGIYKGYCISLWGIRDNCLALEYSASPQDAWSECPGRVDRFKAAQVFAIAAAAMLGISMLANFLEVCCCYCIKFVCILLNLLATASLAISWGCMLDCFFRSQGSHVLEEVDVCTNMRNFTGVDNSHPEGMQLGAGFALLAAASVLSFVNTFFLCIPC</sequence>
<dbReference type="EMBL" id="BLBS01000054">
    <property type="protein sequence ID" value="GET92193.1"/>
    <property type="molecule type" value="Genomic_DNA"/>
</dbReference>
<keyword evidence="1" id="KW-1133">Transmembrane helix</keyword>
<dbReference type="Pfam" id="PF07344">
    <property type="entry name" value="Amastin"/>
    <property type="match status" value="1"/>
</dbReference>
<dbReference type="InterPro" id="IPR009944">
    <property type="entry name" value="Amastin"/>
</dbReference>
<dbReference type="VEuPathDB" id="TriTrypDB:LtaPh_3411300"/>
<evidence type="ECO:0000256" key="1">
    <source>
        <dbReference type="SAM" id="Phobius"/>
    </source>
</evidence>
<keyword evidence="3" id="KW-1185">Reference proteome</keyword>
<feature type="transmembrane region" description="Helical" evidence="1">
    <location>
        <begin position="79"/>
        <end position="100"/>
    </location>
</feature>
<feature type="transmembrane region" description="Helical" evidence="1">
    <location>
        <begin position="7"/>
        <end position="30"/>
    </location>
</feature>
<evidence type="ECO:0000313" key="2">
    <source>
        <dbReference type="EMBL" id="GET92193.1"/>
    </source>
</evidence>
<keyword evidence="1" id="KW-0812">Transmembrane</keyword>
<dbReference type="PANTHER" id="PTHR33297:SF4">
    <property type="entry name" value="AMASTIN"/>
    <property type="match status" value="1"/>
</dbReference>
<dbReference type="Proteomes" id="UP000419144">
    <property type="component" value="Unassembled WGS sequence"/>
</dbReference>
<feature type="transmembrane region" description="Helical" evidence="1">
    <location>
        <begin position="168"/>
        <end position="191"/>
    </location>
</feature>
<reference evidence="2" key="1">
    <citation type="submission" date="2019-11" db="EMBL/GenBank/DDBJ databases">
        <title>Leishmania tarentolae CDS.</title>
        <authorList>
            <person name="Goto Y."/>
            <person name="Yamagishi J."/>
        </authorList>
    </citation>
    <scope>NUCLEOTIDE SEQUENCE [LARGE SCALE GENOMIC DNA]</scope>
    <source>
        <strain evidence="2">Parrot Tar II</strain>
    </source>
</reference>
<name>A0A640KRG9_LEITA</name>
<dbReference type="OrthoDB" id="265142at2759"/>
<gene>
    <name evidence="2" type="ORF">LtaPh_3411300</name>
</gene>
<evidence type="ECO:0000313" key="3">
    <source>
        <dbReference type="Proteomes" id="UP000419144"/>
    </source>
</evidence>
<accession>A0A640KRG9</accession>
<keyword evidence="1" id="KW-0472">Membrane</keyword>
<proteinExistence type="predicted"/>